<dbReference type="PROSITE" id="PS50835">
    <property type="entry name" value="IG_LIKE"/>
    <property type="match status" value="1"/>
</dbReference>
<dbReference type="InterPro" id="IPR036179">
    <property type="entry name" value="Ig-like_dom_sf"/>
</dbReference>
<dbReference type="GO" id="GO:0007156">
    <property type="term" value="P:homophilic cell adhesion via plasma membrane adhesion molecules"/>
    <property type="evidence" value="ECO:0007669"/>
    <property type="project" value="TreeGrafter"/>
</dbReference>
<reference evidence="4" key="1">
    <citation type="submission" date="2021-03" db="EMBL/GenBank/DDBJ databases">
        <authorList>
            <person name="Bekaert M."/>
        </authorList>
    </citation>
    <scope>NUCLEOTIDE SEQUENCE</scope>
</reference>
<dbReference type="SUPFAM" id="SSF48726">
    <property type="entry name" value="Immunoglobulin"/>
    <property type="match status" value="2"/>
</dbReference>
<name>A0A8S3RT81_MYTED</name>
<comment type="caution">
    <text evidence="4">The sequence shown here is derived from an EMBL/GenBank/DDBJ whole genome shotgun (WGS) entry which is preliminary data.</text>
</comment>
<keyword evidence="1" id="KW-0393">Immunoglobulin domain</keyword>
<dbReference type="GO" id="GO:0098632">
    <property type="term" value="F:cell-cell adhesion mediator activity"/>
    <property type="evidence" value="ECO:0007669"/>
    <property type="project" value="TreeGrafter"/>
</dbReference>
<dbReference type="PANTHER" id="PTHR10075:SF100">
    <property type="entry name" value="FASCICLIN-2"/>
    <property type="match status" value="1"/>
</dbReference>
<dbReference type="GO" id="GO:0007411">
    <property type="term" value="P:axon guidance"/>
    <property type="evidence" value="ECO:0007669"/>
    <property type="project" value="TreeGrafter"/>
</dbReference>
<sequence length="320" mass="36382">MIVNSKIAWINISLVLSVVAVNSEAKPDIEIKHEFKDENCTISCKATDMPANSELLLSKIYSKDHVYFYSHGFPQYSFDVIYEDGDGQASVLVNISSNCIEWEAGTPKITGYKYDRNLYIDSLINGSDVLYECIATGIPKPNISWIKIGDEQFQNIQKEHSHSQGPLLHFPSMTEADNGYYICIAENSVGRIEGHWKRFEVSRYKPTMKYDSVPIRTYTENQILNDGVDGKMEVLVNGCPQTTVTWWKESANGRTKITEENNSNEHGFFIQSGLEWYCSRYTNSLKMHRFNKSDLGTYVAKAESSLGIVELKFIIKLDTD</sequence>
<dbReference type="GO" id="GO:0070593">
    <property type="term" value="P:dendrite self-avoidance"/>
    <property type="evidence" value="ECO:0007669"/>
    <property type="project" value="TreeGrafter"/>
</dbReference>
<feature type="chain" id="PRO_5035942966" evidence="2">
    <location>
        <begin position="26"/>
        <end position="320"/>
    </location>
</feature>
<evidence type="ECO:0000259" key="3">
    <source>
        <dbReference type="PROSITE" id="PS50835"/>
    </source>
</evidence>
<dbReference type="GO" id="GO:0030424">
    <property type="term" value="C:axon"/>
    <property type="evidence" value="ECO:0007669"/>
    <property type="project" value="TreeGrafter"/>
</dbReference>
<dbReference type="PANTHER" id="PTHR10075">
    <property type="entry name" value="BASIGIN RELATED"/>
    <property type="match status" value="1"/>
</dbReference>
<feature type="signal peptide" evidence="2">
    <location>
        <begin position="1"/>
        <end position="25"/>
    </location>
</feature>
<dbReference type="EMBL" id="CAJPWZ010001260">
    <property type="protein sequence ID" value="CAG2211381.1"/>
    <property type="molecule type" value="Genomic_DNA"/>
</dbReference>
<evidence type="ECO:0000256" key="2">
    <source>
        <dbReference type="SAM" id="SignalP"/>
    </source>
</evidence>
<organism evidence="4 5">
    <name type="scientific">Mytilus edulis</name>
    <name type="common">Blue mussel</name>
    <dbReference type="NCBI Taxonomy" id="6550"/>
    <lineage>
        <taxon>Eukaryota</taxon>
        <taxon>Metazoa</taxon>
        <taxon>Spiralia</taxon>
        <taxon>Lophotrochozoa</taxon>
        <taxon>Mollusca</taxon>
        <taxon>Bivalvia</taxon>
        <taxon>Autobranchia</taxon>
        <taxon>Pteriomorphia</taxon>
        <taxon>Mytilida</taxon>
        <taxon>Mytiloidea</taxon>
        <taxon>Mytilidae</taxon>
        <taxon>Mytilinae</taxon>
        <taxon>Mytilus</taxon>
    </lineage>
</organism>
<dbReference type="Proteomes" id="UP000683360">
    <property type="component" value="Unassembled WGS sequence"/>
</dbReference>
<feature type="domain" description="Ig-like" evidence="3">
    <location>
        <begin position="107"/>
        <end position="202"/>
    </location>
</feature>
<keyword evidence="5" id="KW-1185">Reference proteome</keyword>
<dbReference type="GO" id="GO:0005886">
    <property type="term" value="C:plasma membrane"/>
    <property type="evidence" value="ECO:0007669"/>
    <property type="project" value="TreeGrafter"/>
</dbReference>
<dbReference type="Pfam" id="PF13927">
    <property type="entry name" value="Ig_3"/>
    <property type="match status" value="1"/>
</dbReference>
<dbReference type="SMART" id="SM00408">
    <property type="entry name" value="IGc2"/>
    <property type="match status" value="1"/>
</dbReference>
<dbReference type="InterPro" id="IPR013783">
    <property type="entry name" value="Ig-like_fold"/>
</dbReference>
<accession>A0A8S3RT81</accession>
<dbReference type="AlphaFoldDB" id="A0A8S3RT81"/>
<evidence type="ECO:0000256" key="1">
    <source>
        <dbReference type="ARBA" id="ARBA00023319"/>
    </source>
</evidence>
<dbReference type="InterPro" id="IPR007110">
    <property type="entry name" value="Ig-like_dom"/>
</dbReference>
<proteinExistence type="predicted"/>
<dbReference type="OrthoDB" id="6118832at2759"/>
<evidence type="ECO:0000313" key="4">
    <source>
        <dbReference type="EMBL" id="CAG2211381.1"/>
    </source>
</evidence>
<dbReference type="Gene3D" id="2.60.40.10">
    <property type="entry name" value="Immunoglobulins"/>
    <property type="match status" value="2"/>
</dbReference>
<keyword evidence="2" id="KW-0732">Signal</keyword>
<protein>
    <submittedName>
        <fullName evidence="4">NFASC</fullName>
    </submittedName>
</protein>
<dbReference type="InterPro" id="IPR003598">
    <property type="entry name" value="Ig_sub2"/>
</dbReference>
<gene>
    <name evidence="4" type="ORF">MEDL_25426</name>
</gene>
<evidence type="ECO:0000313" key="5">
    <source>
        <dbReference type="Proteomes" id="UP000683360"/>
    </source>
</evidence>